<evidence type="ECO:0000256" key="3">
    <source>
        <dbReference type="ARBA" id="ARBA00023242"/>
    </source>
</evidence>
<dbReference type="GO" id="GO:0001682">
    <property type="term" value="P:tRNA 5'-leader removal"/>
    <property type="evidence" value="ECO:0007669"/>
    <property type="project" value="TreeGrafter"/>
</dbReference>
<dbReference type="AlphaFoldDB" id="A0A2R5LHC9"/>
<organism evidence="6">
    <name type="scientific">Ornithodoros turicata</name>
    <dbReference type="NCBI Taxonomy" id="34597"/>
    <lineage>
        <taxon>Eukaryota</taxon>
        <taxon>Metazoa</taxon>
        <taxon>Ecdysozoa</taxon>
        <taxon>Arthropoda</taxon>
        <taxon>Chelicerata</taxon>
        <taxon>Arachnida</taxon>
        <taxon>Acari</taxon>
        <taxon>Parasitiformes</taxon>
        <taxon>Ixodida</taxon>
        <taxon>Ixodoidea</taxon>
        <taxon>Argasidae</taxon>
        <taxon>Ornithodorinae</taxon>
        <taxon>Ornithodoros</taxon>
    </lineage>
</organism>
<name>A0A2R5LHC9_9ACAR</name>
<evidence type="ECO:0000256" key="2">
    <source>
        <dbReference type="ARBA" id="ARBA00008018"/>
    </source>
</evidence>
<dbReference type="GO" id="GO:0005634">
    <property type="term" value="C:nucleus"/>
    <property type="evidence" value="ECO:0007669"/>
    <property type="project" value="UniProtKB-SubCell"/>
</dbReference>
<dbReference type="SUPFAM" id="SSF82704">
    <property type="entry name" value="AlbA-like"/>
    <property type="match status" value="1"/>
</dbReference>
<dbReference type="Pfam" id="PF01918">
    <property type="entry name" value="Alba"/>
    <property type="match status" value="1"/>
</dbReference>
<evidence type="ECO:0000256" key="1">
    <source>
        <dbReference type="ARBA" id="ARBA00004123"/>
    </source>
</evidence>
<evidence type="ECO:0000313" key="6">
    <source>
        <dbReference type="EMBL" id="MBY08912.1"/>
    </source>
</evidence>
<keyword evidence="3" id="KW-0539">Nucleus</keyword>
<reference evidence="6" key="1">
    <citation type="submission" date="2018-03" db="EMBL/GenBank/DDBJ databases">
        <title>The relapsing fever spirochete Borrelia turicatae persists in the highly oxidative environment of its soft-bodied tick vector.</title>
        <authorList>
            <person name="Bourret T.J."/>
            <person name="Boyle W.K."/>
            <person name="Valenzuela J.G."/>
            <person name="Oliveira F."/>
            <person name="Lopez J.E."/>
        </authorList>
    </citation>
    <scope>NUCLEOTIDE SEQUENCE</scope>
    <source>
        <strain evidence="6">Kansas strain/isolate</strain>
        <tissue evidence="6">Salivary glands</tissue>
    </source>
</reference>
<dbReference type="Gene3D" id="3.30.110.20">
    <property type="entry name" value="Alba-like domain"/>
    <property type="match status" value="1"/>
</dbReference>
<dbReference type="PANTHER" id="PTHR13516:SF4">
    <property type="entry name" value="FI09323P"/>
    <property type="match status" value="1"/>
</dbReference>
<dbReference type="GO" id="GO:0003723">
    <property type="term" value="F:RNA binding"/>
    <property type="evidence" value="ECO:0007669"/>
    <property type="project" value="TreeGrafter"/>
</dbReference>
<proteinExistence type="inferred from homology"/>
<feature type="region of interest" description="Disordered" evidence="4">
    <location>
        <begin position="128"/>
        <end position="178"/>
    </location>
</feature>
<dbReference type="InterPro" id="IPR051958">
    <property type="entry name" value="Alba-like_NAB"/>
</dbReference>
<comment type="similarity">
    <text evidence="2">Belongs to the histone-like Alba family.</text>
</comment>
<sequence>MENYTKGEVIQHVVGLSDLPFKDLQENCVHMKVNANCKIRNILGFAITAFKDATKKQMVFSGSGHGINKMITCVEIMKRKFKNLHQLNKICYQKIDEIWEPKTEDLDKLKVEREIPAMHILLSKEPLDTNEFGYQGPGSASISRSNEPRRDRQQRQKRPRQNRPTEQRQRKKKEPQTN</sequence>
<feature type="compositionally biased region" description="Basic residues" evidence="4">
    <location>
        <begin position="169"/>
        <end position="178"/>
    </location>
</feature>
<dbReference type="InterPro" id="IPR002775">
    <property type="entry name" value="DNA/RNA-bd_Alba-like"/>
</dbReference>
<evidence type="ECO:0000259" key="5">
    <source>
        <dbReference type="Pfam" id="PF01918"/>
    </source>
</evidence>
<dbReference type="GO" id="GO:0000172">
    <property type="term" value="C:ribonuclease MRP complex"/>
    <property type="evidence" value="ECO:0007669"/>
    <property type="project" value="TreeGrafter"/>
</dbReference>
<accession>A0A2R5LHC9</accession>
<evidence type="ECO:0000256" key="4">
    <source>
        <dbReference type="SAM" id="MobiDB-lite"/>
    </source>
</evidence>
<dbReference type="PANTHER" id="PTHR13516">
    <property type="entry name" value="RIBONUCLEASE P SUBUNIT P25"/>
    <property type="match status" value="1"/>
</dbReference>
<feature type="domain" description="DNA/RNA-binding protein Alba-like" evidence="5">
    <location>
        <begin position="30"/>
        <end position="92"/>
    </location>
</feature>
<comment type="subcellular location">
    <subcellularLocation>
        <location evidence="1">Nucleus</location>
    </subcellularLocation>
</comment>
<dbReference type="InterPro" id="IPR036882">
    <property type="entry name" value="Alba-like_dom_sf"/>
</dbReference>
<protein>
    <submittedName>
        <fullName evidence="6">Putative ribonuclease p protein</fullName>
    </submittedName>
</protein>
<dbReference type="EMBL" id="GGLE01004786">
    <property type="protein sequence ID" value="MBY08912.1"/>
    <property type="molecule type" value="Transcribed_RNA"/>
</dbReference>